<reference evidence="1" key="2">
    <citation type="submission" date="2020-06" db="EMBL/GenBank/DDBJ databases">
        <title>Helianthus annuus Genome sequencing and assembly Release 2.</title>
        <authorList>
            <person name="Gouzy J."/>
            <person name="Langlade N."/>
            <person name="Munos S."/>
        </authorList>
    </citation>
    <scope>NUCLEOTIDE SEQUENCE</scope>
    <source>
        <tissue evidence="1">Leaves</tissue>
    </source>
</reference>
<dbReference type="Proteomes" id="UP000215914">
    <property type="component" value="Unassembled WGS sequence"/>
</dbReference>
<evidence type="ECO:0000313" key="2">
    <source>
        <dbReference type="Proteomes" id="UP000215914"/>
    </source>
</evidence>
<name>A0A9K3IXW8_HELAN</name>
<accession>A0A9K3IXW8</accession>
<dbReference type="EMBL" id="MNCJ02000320">
    <property type="protein sequence ID" value="KAF5804777.1"/>
    <property type="molecule type" value="Genomic_DNA"/>
</dbReference>
<dbReference type="Gramene" id="mRNA:HanXRQr2_Chr05g0201091">
    <property type="protein sequence ID" value="mRNA:HanXRQr2_Chr05g0201091"/>
    <property type="gene ID" value="HanXRQr2_Chr05g0201091"/>
</dbReference>
<dbReference type="AlphaFoldDB" id="A0A9K3IXW8"/>
<reference evidence="1" key="1">
    <citation type="journal article" date="2017" name="Nature">
        <title>The sunflower genome provides insights into oil metabolism, flowering and Asterid evolution.</title>
        <authorList>
            <person name="Badouin H."/>
            <person name="Gouzy J."/>
            <person name="Grassa C.J."/>
            <person name="Murat F."/>
            <person name="Staton S.E."/>
            <person name="Cottret L."/>
            <person name="Lelandais-Briere C."/>
            <person name="Owens G.L."/>
            <person name="Carrere S."/>
            <person name="Mayjonade B."/>
            <person name="Legrand L."/>
            <person name="Gill N."/>
            <person name="Kane N.C."/>
            <person name="Bowers J.E."/>
            <person name="Hubner S."/>
            <person name="Bellec A."/>
            <person name="Berard A."/>
            <person name="Berges H."/>
            <person name="Blanchet N."/>
            <person name="Boniface M.C."/>
            <person name="Brunel D."/>
            <person name="Catrice O."/>
            <person name="Chaidir N."/>
            <person name="Claudel C."/>
            <person name="Donnadieu C."/>
            <person name="Faraut T."/>
            <person name="Fievet G."/>
            <person name="Helmstetter N."/>
            <person name="King M."/>
            <person name="Knapp S.J."/>
            <person name="Lai Z."/>
            <person name="Le Paslier M.C."/>
            <person name="Lippi Y."/>
            <person name="Lorenzon L."/>
            <person name="Mandel J.R."/>
            <person name="Marage G."/>
            <person name="Marchand G."/>
            <person name="Marquand E."/>
            <person name="Bret-Mestries E."/>
            <person name="Morien E."/>
            <person name="Nambeesan S."/>
            <person name="Nguyen T."/>
            <person name="Pegot-Espagnet P."/>
            <person name="Pouilly N."/>
            <person name="Raftis F."/>
            <person name="Sallet E."/>
            <person name="Schiex T."/>
            <person name="Thomas J."/>
            <person name="Vandecasteele C."/>
            <person name="Vares D."/>
            <person name="Vear F."/>
            <person name="Vautrin S."/>
            <person name="Crespi M."/>
            <person name="Mangin B."/>
            <person name="Burke J.M."/>
            <person name="Salse J."/>
            <person name="Munos S."/>
            <person name="Vincourt P."/>
            <person name="Rieseberg L.H."/>
            <person name="Langlade N.B."/>
        </authorList>
    </citation>
    <scope>NUCLEOTIDE SEQUENCE</scope>
    <source>
        <tissue evidence="1">Leaves</tissue>
    </source>
</reference>
<keyword evidence="2" id="KW-1185">Reference proteome</keyword>
<gene>
    <name evidence="1" type="ORF">HanXRQr2_Chr05g0201091</name>
</gene>
<comment type="caution">
    <text evidence="1">The sequence shown here is derived from an EMBL/GenBank/DDBJ whole genome shotgun (WGS) entry which is preliminary data.</text>
</comment>
<proteinExistence type="predicted"/>
<protein>
    <submittedName>
        <fullName evidence="1">FAE1/Type III polyketide synthase-like protein</fullName>
    </submittedName>
</protein>
<evidence type="ECO:0000313" key="1">
    <source>
        <dbReference type="EMBL" id="KAF5804777.1"/>
    </source>
</evidence>
<organism evidence="1 2">
    <name type="scientific">Helianthus annuus</name>
    <name type="common">Common sunflower</name>
    <dbReference type="NCBI Taxonomy" id="4232"/>
    <lineage>
        <taxon>Eukaryota</taxon>
        <taxon>Viridiplantae</taxon>
        <taxon>Streptophyta</taxon>
        <taxon>Embryophyta</taxon>
        <taxon>Tracheophyta</taxon>
        <taxon>Spermatophyta</taxon>
        <taxon>Magnoliopsida</taxon>
        <taxon>eudicotyledons</taxon>
        <taxon>Gunneridae</taxon>
        <taxon>Pentapetalae</taxon>
        <taxon>asterids</taxon>
        <taxon>campanulids</taxon>
        <taxon>Asterales</taxon>
        <taxon>Asteraceae</taxon>
        <taxon>Asteroideae</taxon>
        <taxon>Heliantheae alliance</taxon>
        <taxon>Heliantheae</taxon>
        <taxon>Helianthus</taxon>
    </lineage>
</organism>
<sequence>MRSILGPFTEVDRGVTWRRNGCECATMSDDDDDQVDGDANLFDGMGCSAGLISIDLAKQLNIYS</sequence>